<protein>
    <submittedName>
        <fullName evidence="1">Uncharacterized protein</fullName>
    </submittedName>
</protein>
<proteinExistence type="predicted"/>
<comment type="caution">
    <text evidence="1">The sequence shown here is derived from an EMBL/GenBank/DDBJ whole genome shotgun (WGS) entry which is preliminary data.</text>
</comment>
<sequence>MASQKVSAKKTKKEKDKLGAILAELSQLGEENRALRERLDKSEKDAAKWKELFQKDRDMKQKDTTPDLTFVRPVKNTTCENTCGGLKCDHYILKATLRAGSGKPKGKKCSMTEWTKFREFVRSVRDKSWLAYIVPFLRFGVAKKNKLDCLVRKAFKRALGIPDSASNKKLAALRLHISIEEIVTAQRVSQLERFTNSATGRHILKSLGLHYDSQTGEKTDVPKKVREALDIALLPRHMHLDHDVERRAARTRALRKQLKNAEGVVYVDAARYGEGRDAMAAAVVDKQSKIVASCSIRTPEPEVGEDVAIALTIRTQQVKIVVSDSQTVIRSFAKGRISPVTRRMLGDLATHHRLKLIWTPAHSSLPSDEEADDMARGFTRRAGITSESSRESWSGRDRLVTFPDILDHSRERLRYPPAQLSLNGKQATAWRRLQTDSYN</sequence>
<organism evidence="1 2">
    <name type="scientific">Ixodes persulcatus</name>
    <name type="common">Taiga tick</name>
    <dbReference type="NCBI Taxonomy" id="34615"/>
    <lineage>
        <taxon>Eukaryota</taxon>
        <taxon>Metazoa</taxon>
        <taxon>Ecdysozoa</taxon>
        <taxon>Arthropoda</taxon>
        <taxon>Chelicerata</taxon>
        <taxon>Arachnida</taxon>
        <taxon>Acari</taxon>
        <taxon>Parasitiformes</taxon>
        <taxon>Ixodida</taxon>
        <taxon>Ixodoidea</taxon>
        <taxon>Ixodidae</taxon>
        <taxon>Ixodinae</taxon>
        <taxon>Ixodes</taxon>
    </lineage>
</organism>
<reference evidence="1 2" key="1">
    <citation type="journal article" date="2020" name="Cell">
        <title>Large-Scale Comparative Analyses of Tick Genomes Elucidate Their Genetic Diversity and Vector Capacities.</title>
        <authorList>
            <consortium name="Tick Genome and Microbiome Consortium (TIGMIC)"/>
            <person name="Jia N."/>
            <person name="Wang J."/>
            <person name="Shi W."/>
            <person name="Du L."/>
            <person name="Sun Y."/>
            <person name="Zhan W."/>
            <person name="Jiang J.F."/>
            <person name="Wang Q."/>
            <person name="Zhang B."/>
            <person name="Ji P."/>
            <person name="Bell-Sakyi L."/>
            <person name="Cui X.M."/>
            <person name="Yuan T.T."/>
            <person name="Jiang B.G."/>
            <person name="Yang W.F."/>
            <person name="Lam T.T."/>
            <person name="Chang Q.C."/>
            <person name="Ding S.J."/>
            <person name="Wang X.J."/>
            <person name="Zhu J.G."/>
            <person name="Ruan X.D."/>
            <person name="Zhao L."/>
            <person name="Wei J.T."/>
            <person name="Ye R.Z."/>
            <person name="Que T.C."/>
            <person name="Du C.H."/>
            <person name="Zhou Y.H."/>
            <person name="Cheng J.X."/>
            <person name="Dai P.F."/>
            <person name="Guo W.B."/>
            <person name="Han X.H."/>
            <person name="Huang E.J."/>
            <person name="Li L.F."/>
            <person name="Wei W."/>
            <person name="Gao Y.C."/>
            <person name="Liu J.Z."/>
            <person name="Shao H.Z."/>
            <person name="Wang X."/>
            <person name="Wang C.C."/>
            <person name="Yang T.C."/>
            <person name="Huo Q.B."/>
            <person name="Li W."/>
            <person name="Chen H.Y."/>
            <person name="Chen S.E."/>
            <person name="Zhou L.G."/>
            <person name="Ni X.B."/>
            <person name="Tian J.H."/>
            <person name="Sheng Y."/>
            <person name="Liu T."/>
            <person name="Pan Y.S."/>
            <person name="Xia L.Y."/>
            <person name="Li J."/>
            <person name="Zhao F."/>
            <person name="Cao W.C."/>
        </authorList>
    </citation>
    <scope>NUCLEOTIDE SEQUENCE [LARGE SCALE GENOMIC DNA]</scope>
    <source>
        <strain evidence="1">Iper-2018</strain>
    </source>
</reference>
<name>A0AC60QGB9_IXOPE</name>
<dbReference type="Proteomes" id="UP000805193">
    <property type="component" value="Unassembled WGS sequence"/>
</dbReference>
<accession>A0AC60QGB9</accession>
<gene>
    <name evidence="1" type="ORF">HPB47_020451</name>
</gene>
<keyword evidence="2" id="KW-1185">Reference proteome</keyword>
<evidence type="ECO:0000313" key="1">
    <source>
        <dbReference type="EMBL" id="KAG0432849.1"/>
    </source>
</evidence>
<dbReference type="EMBL" id="JABSTQ010009111">
    <property type="protein sequence ID" value="KAG0432849.1"/>
    <property type="molecule type" value="Genomic_DNA"/>
</dbReference>
<evidence type="ECO:0000313" key="2">
    <source>
        <dbReference type="Proteomes" id="UP000805193"/>
    </source>
</evidence>